<dbReference type="KEGG" id="bwh:A9C19_01585"/>
<name>A0A1L3MMI9_9BACI</name>
<evidence type="ECO:0000256" key="1">
    <source>
        <dbReference type="SAM" id="Phobius"/>
    </source>
</evidence>
<feature type="transmembrane region" description="Helical" evidence="1">
    <location>
        <begin position="5"/>
        <end position="24"/>
    </location>
</feature>
<gene>
    <name evidence="2" type="ORF">A9C19_01585</name>
</gene>
<organism evidence="2 3">
    <name type="scientific">Bacillus weihaiensis</name>
    <dbReference type="NCBI Taxonomy" id="1547283"/>
    <lineage>
        <taxon>Bacteria</taxon>
        <taxon>Bacillati</taxon>
        <taxon>Bacillota</taxon>
        <taxon>Bacilli</taxon>
        <taxon>Bacillales</taxon>
        <taxon>Bacillaceae</taxon>
        <taxon>Bacillus</taxon>
    </lineage>
</organism>
<reference evidence="2 3" key="1">
    <citation type="journal article" date="2016" name="Sci. Rep.">
        <title>Complete genome sequence and transcriptomic analysis of a novel marine strain Bacillus weihaiensis reveals the mechanism of brown algae degradation.</title>
        <authorList>
            <person name="Zhu Y."/>
            <person name="Chen P."/>
            <person name="Bao Y."/>
            <person name="Men Y."/>
            <person name="Zeng Y."/>
            <person name="Yang J."/>
            <person name="Sun J."/>
            <person name="Sun Y."/>
        </authorList>
    </citation>
    <scope>NUCLEOTIDE SEQUENCE [LARGE SCALE GENOMIC DNA]</scope>
    <source>
        <strain evidence="2 3">Alg07</strain>
    </source>
</reference>
<keyword evidence="1" id="KW-0472">Membrane</keyword>
<accession>A0A1L3MMI9</accession>
<dbReference type="EMBL" id="CP016020">
    <property type="protein sequence ID" value="APH03546.1"/>
    <property type="molecule type" value="Genomic_DNA"/>
</dbReference>
<dbReference type="Proteomes" id="UP000181936">
    <property type="component" value="Chromosome"/>
</dbReference>
<dbReference type="RefSeq" id="WP_072578336.1">
    <property type="nucleotide sequence ID" value="NZ_CP016020.1"/>
</dbReference>
<dbReference type="STRING" id="1547283.A9C19_01585"/>
<dbReference type="AlphaFoldDB" id="A0A1L3MMI9"/>
<protein>
    <submittedName>
        <fullName evidence="2">Uncharacterized protein</fullName>
    </submittedName>
</protein>
<feature type="transmembrane region" description="Helical" evidence="1">
    <location>
        <begin position="36"/>
        <end position="56"/>
    </location>
</feature>
<feature type="transmembrane region" description="Helical" evidence="1">
    <location>
        <begin position="68"/>
        <end position="87"/>
    </location>
</feature>
<evidence type="ECO:0000313" key="2">
    <source>
        <dbReference type="EMBL" id="APH03546.1"/>
    </source>
</evidence>
<proteinExistence type="predicted"/>
<keyword evidence="1" id="KW-1133">Transmembrane helix</keyword>
<keyword evidence="3" id="KW-1185">Reference proteome</keyword>
<feature type="transmembrane region" description="Helical" evidence="1">
    <location>
        <begin position="107"/>
        <end position="130"/>
    </location>
</feature>
<evidence type="ECO:0000313" key="3">
    <source>
        <dbReference type="Proteomes" id="UP000181936"/>
    </source>
</evidence>
<keyword evidence="1" id="KW-0812">Transmembrane</keyword>
<dbReference type="OrthoDB" id="2868470at2"/>
<sequence length="141" mass="16590">MKDAILFLVELVNMMHDVLIVILNDVLGLQLTDKDMHFWIMGIIGMGTFGIVYLMTKWLARFPYGMHMISFVYTLTFMFVLVFAIEIQQAITNRGNMEFIDAIIGLWGYIAMFFVYALIALFFVLTRFLYKRIKTKRDMEM</sequence>